<evidence type="ECO:0000256" key="1">
    <source>
        <dbReference type="ARBA" id="ARBA00004141"/>
    </source>
</evidence>
<keyword evidence="4 5" id="KW-0472">Membrane</keyword>
<keyword evidence="8" id="KW-1185">Reference proteome</keyword>
<sequence length="508" mass="58089">MQIKNLITKNTIVVATSMLFILLFVYASVSKLITFTDFQTQLGQSPLLAAFAVPVSYGVIGVELITSLLLVFEKTRKWGLYLAYLLMVMFTTYIVIILNFTSFTPCSCGGVLESLGWTEHLVFNVGFILLAILGVITYKHHDTSSKNRRVKNKIVIWNLVFTSILGVMLVITLYALSEKQIHRNNAFIRRYLPHPVTTIKGIEIPFNSYYLAGVSGDQIYLGNTSAPAHILSIDTTLNYTQSHQIELNNEQQIPFFAPQIKIKEPYFYVVDGQVPTIFKGLLTDWKAQVFWQGKPSETFSRTEIVSPSLFIFSGLDKSYGQNVIGRINFNDMDTVVKSHQLLKKQIDGVFDTDGMLRFNSELNRLLYVYYYRNEFVIADTSLNLDYKGRTIDTVKNASLKITTTKSGQIRTLGNQSTIINKQCATWGDYLFVKSDRLGKYEPKEMLKDASIIDVYNLNTESYDFSFYLYHFKGEPIKTFTIYQNRLIGLSENYLVTFRLNPQFFNLKT</sequence>
<comment type="caution">
    <text evidence="7">The sequence shown here is derived from an EMBL/GenBank/DDBJ whole genome shotgun (WGS) entry which is preliminary data.</text>
</comment>
<evidence type="ECO:0000313" key="7">
    <source>
        <dbReference type="EMBL" id="TYB71606.1"/>
    </source>
</evidence>
<dbReference type="Proteomes" id="UP000324358">
    <property type="component" value="Unassembled WGS sequence"/>
</dbReference>
<evidence type="ECO:0000256" key="5">
    <source>
        <dbReference type="SAM" id="Phobius"/>
    </source>
</evidence>
<dbReference type="RefSeq" id="WP_066250265.1">
    <property type="nucleotide sequence ID" value="NZ_VSKL01000006.1"/>
</dbReference>
<gene>
    <name evidence="7" type="ORF">ES675_13720</name>
</gene>
<evidence type="ECO:0000256" key="4">
    <source>
        <dbReference type="ARBA" id="ARBA00023136"/>
    </source>
</evidence>
<evidence type="ECO:0000313" key="8">
    <source>
        <dbReference type="Proteomes" id="UP000324358"/>
    </source>
</evidence>
<feature type="transmembrane region" description="Helical" evidence="5">
    <location>
        <begin position="121"/>
        <end position="138"/>
    </location>
</feature>
<protein>
    <recommendedName>
        <fullName evidence="6">Methylamine utilisation protein MauE domain-containing protein</fullName>
    </recommendedName>
</protein>
<feature type="transmembrane region" description="Helical" evidence="5">
    <location>
        <begin position="49"/>
        <end position="72"/>
    </location>
</feature>
<dbReference type="InterPro" id="IPR009908">
    <property type="entry name" value="Methylamine_util_MauE"/>
</dbReference>
<feature type="domain" description="Methylamine utilisation protein MauE" evidence="6">
    <location>
        <begin position="10"/>
        <end position="136"/>
    </location>
</feature>
<evidence type="ECO:0000256" key="3">
    <source>
        <dbReference type="ARBA" id="ARBA00022989"/>
    </source>
</evidence>
<accession>A0A5D0QRU8</accession>
<feature type="transmembrane region" description="Helical" evidence="5">
    <location>
        <begin position="12"/>
        <end position="29"/>
    </location>
</feature>
<feature type="transmembrane region" description="Helical" evidence="5">
    <location>
        <begin position="79"/>
        <end position="101"/>
    </location>
</feature>
<dbReference type="EMBL" id="VSKL01000006">
    <property type="protein sequence ID" value="TYB71606.1"/>
    <property type="molecule type" value="Genomic_DNA"/>
</dbReference>
<organism evidence="7 8">
    <name type="scientific">Bizionia algoritergicola</name>
    <dbReference type="NCBI Taxonomy" id="291187"/>
    <lineage>
        <taxon>Bacteria</taxon>
        <taxon>Pseudomonadati</taxon>
        <taxon>Bacteroidota</taxon>
        <taxon>Flavobacteriia</taxon>
        <taxon>Flavobacteriales</taxon>
        <taxon>Flavobacteriaceae</taxon>
        <taxon>Bizionia</taxon>
    </lineage>
</organism>
<dbReference type="Pfam" id="PF07291">
    <property type="entry name" value="MauE"/>
    <property type="match status" value="1"/>
</dbReference>
<proteinExistence type="predicted"/>
<dbReference type="OrthoDB" id="673785at2"/>
<name>A0A5D0QRU8_9FLAO</name>
<comment type="subcellular location">
    <subcellularLocation>
        <location evidence="1">Membrane</location>
        <topology evidence="1">Multi-pass membrane protein</topology>
    </subcellularLocation>
</comment>
<keyword evidence="2 5" id="KW-0812">Transmembrane</keyword>
<evidence type="ECO:0000256" key="2">
    <source>
        <dbReference type="ARBA" id="ARBA00022692"/>
    </source>
</evidence>
<dbReference type="GO" id="GO:0030416">
    <property type="term" value="P:methylamine metabolic process"/>
    <property type="evidence" value="ECO:0007669"/>
    <property type="project" value="InterPro"/>
</dbReference>
<dbReference type="GO" id="GO:0016020">
    <property type="term" value="C:membrane"/>
    <property type="evidence" value="ECO:0007669"/>
    <property type="project" value="UniProtKB-SubCell"/>
</dbReference>
<keyword evidence="3 5" id="KW-1133">Transmembrane helix</keyword>
<feature type="transmembrane region" description="Helical" evidence="5">
    <location>
        <begin position="154"/>
        <end position="176"/>
    </location>
</feature>
<evidence type="ECO:0000259" key="6">
    <source>
        <dbReference type="Pfam" id="PF07291"/>
    </source>
</evidence>
<dbReference type="AlphaFoldDB" id="A0A5D0QRU8"/>
<reference evidence="7 8" key="1">
    <citation type="submission" date="2019-08" db="EMBL/GenBank/DDBJ databases">
        <title>Genomes of Antarctic Bizionia species.</title>
        <authorList>
            <person name="Bowman J.P."/>
        </authorList>
    </citation>
    <scope>NUCLEOTIDE SEQUENCE [LARGE SCALE GENOMIC DNA]</scope>
    <source>
        <strain evidence="7 8">APA-1</strain>
    </source>
</reference>